<dbReference type="AlphaFoldDB" id="A0A937XFM4"/>
<accession>A0A937XFM4</accession>
<name>A0A937XFM4_UNCW3</name>
<dbReference type="EMBL" id="VGIR01000005">
    <property type="protein sequence ID" value="MBM3330549.1"/>
    <property type="molecule type" value="Genomic_DNA"/>
</dbReference>
<protein>
    <submittedName>
        <fullName evidence="1">DUF3795 domain-containing protein</fullName>
    </submittedName>
</protein>
<gene>
    <name evidence="1" type="ORF">FJY68_01700</name>
</gene>
<comment type="caution">
    <text evidence="1">The sequence shown here is derived from an EMBL/GenBank/DDBJ whole genome shotgun (WGS) entry which is preliminary data.</text>
</comment>
<evidence type="ECO:0000313" key="2">
    <source>
        <dbReference type="Proteomes" id="UP000779900"/>
    </source>
</evidence>
<organism evidence="1 2">
    <name type="scientific">candidate division WOR-3 bacterium</name>
    <dbReference type="NCBI Taxonomy" id="2052148"/>
    <lineage>
        <taxon>Bacteria</taxon>
        <taxon>Bacteria division WOR-3</taxon>
    </lineage>
</organism>
<proteinExistence type="predicted"/>
<dbReference type="InterPro" id="IPR024227">
    <property type="entry name" value="DUF3795"/>
</dbReference>
<dbReference type="Proteomes" id="UP000779900">
    <property type="component" value="Unassembled WGS sequence"/>
</dbReference>
<reference evidence="1" key="1">
    <citation type="submission" date="2019-03" db="EMBL/GenBank/DDBJ databases">
        <title>Lake Tanganyika Metagenome-Assembled Genomes (MAGs).</title>
        <authorList>
            <person name="Tran P."/>
        </authorList>
    </citation>
    <scope>NUCLEOTIDE SEQUENCE</scope>
    <source>
        <strain evidence="1">K_DeepCast_150m_m2_040</strain>
    </source>
</reference>
<dbReference type="Pfam" id="PF12675">
    <property type="entry name" value="DUF3795"/>
    <property type="match status" value="1"/>
</dbReference>
<sequence>MARKAIAYCGIDCAKCPAYRFPRLGEKLHMKRFFQWLLKSRMNSKPEGYIICDGCTTIDARCVQHCLTCPVRCCAMETGVENCAHCDKFPCERLQDIWKITVFKDAQPRLEKLRAKLGARAK</sequence>
<evidence type="ECO:0000313" key="1">
    <source>
        <dbReference type="EMBL" id="MBM3330549.1"/>
    </source>
</evidence>